<dbReference type="InterPro" id="IPR021136">
    <property type="entry name" value="Flagellar_hook_control-like_C"/>
</dbReference>
<evidence type="ECO:0000313" key="4">
    <source>
        <dbReference type="Proteomes" id="UP000000441"/>
    </source>
</evidence>
<feature type="domain" description="Flagellar hook-length control protein-like C-terminal" evidence="2">
    <location>
        <begin position="272"/>
        <end position="340"/>
    </location>
</feature>
<organism evidence="3 4">
    <name type="scientific">Bacillus cereus (strain Q1)</name>
    <dbReference type="NCBI Taxonomy" id="361100"/>
    <lineage>
        <taxon>Bacteria</taxon>
        <taxon>Bacillati</taxon>
        <taxon>Bacillota</taxon>
        <taxon>Bacilli</taxon>
        <taxon>Bacillales</taxon>
        <taxon>Bacillaceae</taxon>
        <taxon>Bacillus</taxon>
        <taxon>Bacillus cereus group</taxon>
    </lineage>
</organism>
<dbReference type="Gene3D" id="3.30.750.140">
    <property type="match status" value="1"/>
</dbReference>
<dbReference type="AlphaFoldDB" id="B9IWF0"/>
<name>B9IWF0_BACCQ</name>
<evidence type="ECO:0000259" key="2">
    <source>
        <dbReference type="Pfam" id="PF02120"/>
    </source>
</evidence>
<feature type="region of interest" description="Disordered" evidence="1">
    <location>
        <begin position="336"/>
        <end position="376"/>
    </location>
</feature>
<dbReference type="EMBL" id="CP000227">
    <property type="protein sequence ID" value="ACM12143.1"/>
    <property type="molecule type" value="Genomic_DNA"/>
</dbReference>
<feature type="compositionally biased region" description="Basic and acidic residues" evidence="1">
    <location>
        <begin position="337"/>
        <end position="353"/>
    </location>
</feature>
<evidence type="ECO:0000313" key="3">
    <source>
        <dbReference type="EMBL" id="ACM12143.1"/>
    </source>
</evidence>
<sequence>MDEVNVVIQSVLPVQQSLPPQKEKGLEVQSKSEDSSFDHAMRMENTKQPKTEKTKREDAPEDRKENILSKKSATKEEPSVKKEEKKETEQLLLAVSEQMVAIEQLRVQPELLYQYIQKIQELYKEYGNIKLNELPAGELQQLQELLSNMNIKNAICLEDTMQMVLDKVKMPEQMMQVLKVVETETCNIAKKQEESKELDGDLPKTEGEDAKVELPEGDVFNDSNSAGTELLNKATSTDQIGKSNSGAEKVSLPDLGKKMEAQVEALQKFVVKQERVLFQLNPEKLGTLTVFMKKHGDQIDVHVEMEKHDAKKRVEIIFDELRLKLKEKEINIQISYADKDENRKEQREQEQRQKQKLASTKHEKQESKEFAGLLEE</sequence>
<gene>
    <name evidence="3" type="ordered locus">BCQ_1715</name>
</gene>
<reference evidence="3 4" key="1">
    <citation type="journal article" date="2009" name="J. Bacteriol.">
        <title>Complete genome sequence of the extremophilic Bacillus cereus strain Q1 with industrial applications.</title>
        <authorList>
            <person name="Xiong Z."/>
            <person name="Jiang Y."/>
            <person name="Qi D."/>
            <person name="Lu H."/>
            <person name="Yang F."/>
            <person name="Yang J."/>
            <person name="Chen L."/>
            <person name="Sun L."/>
            <person name="Xu X."/>
            <person name="Xue Y."/>
            <person name="Zhu Y."/>
            <person name="Jin Q."/>
        </authorList>
    </citation>
    <scope>NUCLEOTIDE SEQUENCE [LARGE SCALE GENOMIC DNA]</scope>
    <source>
        <strain evidence="3 4">Q1</strain>
    </source>
</reference>
<dbReference type="InterPro" id="IPR038610">
    <property type="entry name" value="FliK-like_C_sf"/>
</dbReference>
<feature type="compositionally biased region" description="Basic and acidic residues" evidence="1">
    <location>
        <begin position="21"/>
        <end position="85"/>
    </location>
</feature>
<dbReference type="Proteomes" id="UP000000441">
    <property type="component" value="Chromosome"/>
</dbReference>
<dbReference type="Pfam" id="PF02120">
    <property type="entry name" value="Flg_hook"/>
    <property type="match status" value="1"/>
</dbReference>
<proteinExistence type="predicted"/>
<evidence type="ECO:0000256" key="1">
    <source>
        <dbReference type="SAM" id="MobiDB-lite"/>
    </source>
</evidence>
<dbReference type="HOGENOM" id="CLU_063621_0_0_9"/>
<protein>
    <recommendedName>
        <fullName evidence="2">Flagellar hook-length control protein-like C-terminal domain-containing protein</fullName>
    </recommendedName>
</protein>
<feature type="region of interest" description="Disordered" evidence="1">
    <location>
        <begin position="10"/>
        <end position="85"/>
    </location>
</feature>
<dbReference type="KEGG" id="bcq:BCQ_1715"/>
<accession>B9IWF0</accession>
<feature type="compositionally biased region" description="Basic and acidic residues" evidence="1">
    <location>
        <begin position="360"/>
        <end position="369"/>
    </location>
</feature>